<evidence type="ECO:0000313" key="2">
    <source>
        <dbReference type="Proteomes" id="UP000092993"/>
    </source>
</evidence>
<dbReference type="Proteomes" id="UP000092993">
    <property type="component" value="Unassembled WGS sequence"/>
</dbReference>
<evidence type="ECO:0000313" key="1">
    <source>
        <dbReference type="EMBL" id="OBZ68005.1"/>
    </source>
</evidence>
<keyword evidence="2" id="KW-1185">Reference proteome</keyword>
<dbReference type="EMBL" id="LUGG01000022">
    <property type="protein sequence ID" value="OBZ68005.1"/>
    <property type="molecule type" value="Genomic_DNA"/>
</dbReference>
<comment type="caution">
    <text evidence="1">The sequence shown here is derived from an EMBL/GenBank/DDBJ whole genome shotgun (WGS) entry which is preliminary data.</text>
</comment>
<proteinExistence type="predicted"/>
<reference evidence="1 2" key="1">
    <citation type="submission" date="2016-03" db="EMBL/GenBank/DDBJ databases">
        <title>Whole genome sequencing of Grifola frondosa 9006-11.</title>
        <authorList>
            <person name="Min B."/>
            <person name="Park H."/>
            <person name="Kim J.-G."/>
            <person name="Cho H."/>
            <person name="Oh Y.-L."/>
            <person name="Kong W.-S."/>
            <person name="Choi I.-G."/>
        </authorList>
    </citation>
    <scope>NUCLEOTIDE SEQUENCE [LARGE SCALE GENOMIC DNA]</scope>
    <source>
        <strain evidence="1 2">9006-11</strain>
    </source>
</reference>
<accession>A0A1C7LT45</accession>
<gene>
    <name evidence="1" type="ORF">A0H81_12021</name>
</gene>
<protein>
    <submittedName>
        <fullName evidence="1">Uncharacterized protein</fullName>
    </submittedName>
</protein>
<organism evidence="1 2">
    <name type="scientific">Grifola frondosa</name>
    <name type="common">Maitake</name>
    <name type="synonym">Polyporus frondosus</name>
    <dbReference type="NCBI Taxonomy" id="5627"/>
    <lineage>
        <taxon>Eukaryota</taxon>
        <taxon>Fungi</taxon>
        <taxon>Dikarya</taxon>
        <taxon>Basidiomycota</taxon>
        <taxon>Agaricomycotina</taxon>
        <taxon>Agaricomycetes</taxon>
        <taxon>Polyporales</taxon>
        <taxon>Grifolaceae</taxon>
        <taxon>Grifola</taxon>
    </lineage>
</organism>
<dbReference type="AlphaFoldDB" id="A0A1C7LT45"/>
<sequence>MSAGRGLYVNDRLVWSLLVFIPTGPSSGQRLAGTSSSLAKVRHANAHVICSLGKHGLIAHASRRKLFNFCIVDPWRWPRLCCMKLHQWFRKPSTSVRETGECAVASSRFVAYTCALSTTQRGS</sequence>
<name>A0A1C7LT45_GRIFR</name>